<feature type="compositionally biased region" description="Basic residues" evidence="1">
    <location>
        <begin position="413"/>
        <end position="422"/>
    </location>
</feature>
<reference evidence="3 4" key="1">
    <citation type="submission" date="2024-08" db="EMBL/GenBank/DDBJ databases">
        <authorList>
            <person name="Cucini C."/>
            <person name="Frati F."/>
        </authorList>
    </citation>
    <scope>NUCLEOTIDE SEQUENCE [LARGE SCALE GENOMIC DNA]</scope>
</reference>
<feature type="region of interest" description="Disordered" evidence="1">
    <location>
        <begin position="517"/>
        <end position="537"/>
    </location>
</feature>
<proteinExistence type="predicted"/>
<accession>A0ABP1RD36</accession>
<feature type="transmembrane region" description="Helical" evidence="2">
    <location>
        <begin position="77"/>
        <end position="102"/>
    </location>
</feature>
<dbReference type="EMBL" id="CAXLJM020000068">
    <property type="protein sequence ID" value="CAL8122546.1"/>
    <property type="molecule type" value="Genomic_DNA"/>
</dbReference>
<keyword evidence="2" id="KW-0472">Membrane</keyword>
<comment type="caution">
    <text evidence="3">The sequence shown here is derived from an EMBL/GenBank/DDBJ whole genome shotgun (WGS) entry which is preliminary data.</text>
</comment>
<sequence>MECESGRRVKRSPVELHNASSIVHDFDSQLALRVVGLKDHPSSILDDEFPFDYTSASQTYLNRTKMDNGAITCNEKLVISGFGGGCIALLICGLGLALFTYIRQGKITREKSSSPTYQYPPPPGRMRTGVNPAPYHKPLPPPPPSQQQQPPPPPKEKEKSMSSELSQVAELLQHFKNNEANNKNSNIGNKTSSKSESKPRESSEYACIDETNSSSSSSEDLTNPNKKDGVYILYCYNKDKKNKQKQIMLPLSAPTSMRLRRKHLKQAENLDDDDEDFIDDDDSETVVSQTEDATEESDDSYAVAEHGNNKSSNLANNINKNQGCRRTVRDVKKKSKQNNNLAYASTRSRIRRRVSSVYREGYIHGVRGGSSFPLRYKKSPSTGNIPAITGHNNSGHQPSAKRINFSVRESRSTRNKRHHQKNHIQDQYSSEGMLSEGTVMTSSDLDSAYSGSNCSKLTEDYLYELKRSGGDGNIAGRYPDARNLRKLQNLMDVQRQLRGGSGAQGQKQKFLDKQEVRRTSSANTNVQVGLGSPPLNLGETKATHFVTRDDSSTKILIVPETHV</sequence>
<evidence type="ECO:0000256" key="1">
    <source>
        <dbReference type="SAM" id="MobiDB-lite"/>
    </source>
</evidence>
<keyword evidence="4" id="KW-1185">Reference proteome</keyword>
<keyword evidence="2" id="KW-0812">Transmembrane</keyword>
<evidence type="ECO:0000256" key="2">
    <source>
        <dbReference type="SAM" id="Phobius"/>
    </source>
</evidence>
<feature type="region of interest" description="Disordered" evidence="1">
    <location>
        <begin position="408"/>
        <end position="433"/>
    </location>
</feature>
<feature type="region of interest" description="Disordered" evidence="1">
    <location>
        <begin position="266"/>
        <end position="301"/>
    </location>
</feature>
<feature type="compositionally biased region" description="Low complexity" evidence="1">
    <location>
        <begin position="178"/>
        <end position="192"/>
    </location>
</feature>
<dbReference type="Proteomes" id="UP001642540">
    <property type="component" value="Unassembled WGS sequence"/>
</dbReference>
<keyword evidence="2" id="KW-1133">Transmembrane helix</keyword>
<organism evidence="3 4">
    <name type="scientific">Orchesella dallaii</name>
    <dbReference type="NCBI Taxonomy" id="48710"/>
    <lineage>
        <taxon>Eukaryota</taxon>
        <taxon>Metazoa</taxon>
        <taxon>Ecdysozoa</taxon>
        <taxon>Arthropoda</taxon>
        <taxon>Hexapoda</taxon>
        <taxon>Collembola</taxon>
        <taxon>Entomobryomorpha</taxon>
        <taxon>Entomobryoidea</taxon>
        <taxon>Orchesellidae</taxon>
        <taxon>Orchesellinae</taxon>
        <taxon>Orchesella</taxon>
    </lineage>
</organism>
<feature type="compositionally biased region" description="Acidic residues" evidence="1">
    <location>
        <begin position="269"/>
        <end position="284"/>
    </location>
</feature>
<feature type="compositionally biased region" description="Pro residues" evidence="1">
    <location>
        <begin position="135"/>
        <end position="153"/>
    </location>
</feature>
<feature type="compositionally biased region" description="Basic and acidic residues" evidence="1">
    <location>
        <begin position="193"/>
        <end position="203"/>
    </location>
</feature>
<evidence type="ECO:0000313" key="3">
    <source>
        <dbReference type="EMBL" id="CAL8122546.1"/>
    </source>
</evidence>
<name>A0ABP1RD36_9HEXA</name>
<gene>
    <name evidence="3" type="ORF">ODALV1_LOCUS19855</name>
</gene>
<evidence type="ECO:0000313" key="4">
    <source>
        <dbReference type="Proteomes" id="UP001642540"/>
    </source>
</evidence>
<feature type="region of interest" description="Disordered" evidence="1">
    <location>
        <begin position="110"/>
        <end position="226"/>
    </location>
</feature>
<protein>
    <submittedName>
        <fullName evidence="3">Uncharacterized protein</fullName>
    </submittedName>
</protein>